<dbReference type="InterPro" id="IPR036397">
    <property type="entry name" value="RNaseH_sf"/>
</dbReference>
<dbReference type="EC" id="3.1.26.4" evidence="10"/>
<dbReference type="GO" id="GO:0043137">
    <property type="term" value="P:DNA replication, removal of RNA primer"/>
    <property type="evidence" value="ECO:0007669"/>
    <property type="project" value="TreeGrafter"/>
</dbReference>
<gene>
    <name evidence="12" type="ORF">J4203_08135</name>
</gene>
<comment type="subcellular location">
    <subcellularLocation>
        <location evidence="3">Cytoplasm</location>
    </subcellularLocation>
</comment>
<evidence type="ECO:0000256" key="4">
    <source>
        <dbReference type="ARBA" id="ARBA00022490"/>
    </source>
</evidence>
<evidence type="ECO:0000256" key="3">
    <source>
        <dbReference type="ARBA" id="ARBA00004496"/>
    </source>
</evidence>
<dbReference type="PROSITE" id="PS51975">
    <property type="entry name" value="RNASE_H_2"/>
    <property type="match status" value="1"/>
</dbReference>
<dbReference type="EMBL" id="JAGVWE010000007">
    <property type="protein sequence ID" value="MBS3063801.1"/>
    <property type="molecule type" value="Genomic_DNA"/>
</dbReference>
<evidence type="ECO:0000256" key="1">
    <source>
        <dbReference type="ARBA" id="ARBA00000077"/>
    </source>
</evidence>
<dbReference type="PANTHER" id="PTHR10954:SF23">
    <property type="entry name" value="RIBONUCLEASE"/>
    <property type="match status" value="1"/>
</dbReference>
<dbReference type="PANTHER" id="PTHR10954">
    <property type="entry name" value="RIBONUCLEASE H2 SUBUNIT A"/>
    <property type="match status" value="1"/>
</dbReference>
<keyword evidence="5 9" id="KW-0540">Nuclease</keyword>
<dbReference type="AlphaFoldDB" id="A0A8T4LA30"/>
<evidence type="ECO:0000256" key="8">
    <source>
        <dbReference type="ARBA" id="ARBA00022801"/>
    </source>
</evidence>
<evidence type="ECO:0000256" key="9">
    <source>
        <dbReference type="PROSITE-ProRule" id="PRU01319"/>
    </source>
</evidence>
<dbReference type="GO" id="GO:0006298">
    <property type="term" value="P:mismatch repair"/>
    <property type="evidence" value="ECO:0007669"/>
    <property type="project" value="TreeGrafter"/>
</dbReference>
<sequence>MQAVLNFGKHEKEPIKKFLSLFPSLETKNEFEELRCRMGASTLTLYHTGKLTIQGRDHAEVKKVLLEGLGLADSMVIGVDETGRGEDSGPFVIASVLGPTNRLRELRDSKKTSDVAAKYDLVTEHSLANLVFSLNSEYVDRLRRKGHTLNDIEAKAVDAMLGFFEALDEKHRIVVDGSPLKVKSKGVEFMVKGDDLEPVVGAASIAAKHVRNLSADKKKRETWQKKEKD</sequence>
<feature type="domain" description="RNase H type-2" evidence="11">
    <location>
        <begin position="74"/>
        <end position="229"/>
    </location>
</feature>
<keyword evidence="4" id="KW-0963">Cytoplasm</keyword>
<feature type="binding site" evidence="9">
    <location>
        <position position="176"/>
    </location>
    <ligand>
        <name>a divalent metal cation</name>
        <dbReference type="ChEBI" id="CHEBI:60240"/>
    </ligand>
</feature>
<evidence type="ECO:0000256" key="7">
    <source>
        <dbReference type="ARBA" id="ARBA00022759"/>
    </source>
</evidence>
<dbReference type="SUPFAM" id="SSF53098">
    <property type="entry name" value="Ribonuclease H-like"/>
    <property type="match status" value="1"/>
</dbReference>
<evidence type="ECO:0000256" key="6">
    <source>
        <dbReference type="ARBA" id="ARBA00022723"/>
    </source>
</evidence>
<dbReference type="Gene3D" id="3.30.420.10">
    <property type="entry name" value="Ribonuclease H-like superfamily/Ribonuclease H"/>
    <property type="match status" value="1"/>
</dbReference>
<dbReference type="GO" id="GO:0046872">
    <property type="term" value="F:metal ion binding"/>
    <property type="evidence" value="ECO:0007669"/>
    <property type="project" value="UniProtKB-KW"/>
</dbReference>
<dbReference type="GO" id="GO:0005737">
    <property type="term" value="C:cytoplasm"/>
    <property type="evidence" value="ECO:0007669"/>
    <property type="project" value="UniProtKB-SubCell"/>
</dbReference>
<reference evidence="12" key="2">
    <citation type="submission" date="2021-05" db="EMBL/GenBank/DDBJ databases">
        <title>Protein family content uncovers lineage relationships and bacterial pathway maintenance mechanisms in DPANN archaea.</title>
        <authorList>
            <person name="Castelle C.J."/>
            <person name="Meheust R."/>
            <person name="Jaffe A.L."/>
            <person name="Seitz K."/>
            <person name="Gong X."/>
            <person name="Baker B.J."/>
            <person name="Banfield J.F."/>
        </authorList>
    </citation>
    <scope>NUCLEOTIDE SEQUENCE</scope>
    <source>
        <strain evidence="12">RIFCSPLOWO2_01_FULL_58_19</strain>
    </source>
</reference>
<evidence type="ECO:0000256" key="10">
    <source>
        <dbReference type="RuleBase" id="RU003515"/>
    </source>
</evidence>
<evidence type="ECO:0000313" key="12">
    <source>
        <dbReference type="EMBL" id="MBS3063801.1"/>
    </source>
</evidence>
<protein>
    <recommendedName>
        <fullName evidence="10">Ribonuclease</fullName>
        <ecNumber evidence="10">3.1.26.4</ecNumber>
    </recommendedName>
</protein>
<feature type="binding site" evidence="9">
    <location>
        <position position="80"/>
    </location>
    <ligand>
        <name>a divalent metal cation</name>
        <dbReference type="ChEBI" id="CHEBI:60240"/>
    </ligand>
</feature>
<keyword evidence="6 9" id="KW-0479">Metal-binding</keyword>
<dbReference type="InterPro" id="IPR024567">
    <property type="entry name" value="RNase_HII/HIII_dom"/>
</dbReference>
<comment type="catalytic activity">
    <reaction evidence="1 9 10">
        <text>Endonucleolytic cleavage to 5'-phosphomonoester.</text>
        <dbReference type="EC" id="3.1.26.4"/>
    </reaction>
</comment>
<feature type="binding site" evidence="9">
    <location>
        <position position="81"/>
    </location>
    <ligand>
        <name>a divalent metal cation</name>
        <dbReference type="ChEBI" id="CHEBI:60240"/>
    </ligand>
</feature>
<evidence type="ECO:0000313" key="13">
    <source>
        <dbReference type="Proteomes" id="UP000678237"/>
    </source>
</evidence>
<accession>A0A8T4LA30</accession>
<dbReference type="GO" id="GO:0003723">
    <property type="term" value="F:RNA binding"/>
    <property type="evidence" value="ECO:0007669"/>
    <property type="project" value="UniProtKB-UniRule"/>
</dbReference>
<dbReference type="InterPro" id="IPR012337">
    <property type="entry name" value="RNaseH-like_sf"/>
</dbReference>
<comment type="cofactor">
    <cofactor evidence="9">
        <name>Mn(2+)</name>
        <dbReference type="ChEBI" id="CHEBI:29035"/>
    </cofactor>
    <cofactor evidence="9">
        <name>Mg(2+)</name>
        <dbReference type="ChEBI" id="CHEBI:18420"/>
    </cofactor>
    <text evidence="9">Manganese or magnesium. Binds 1 divalent metal ion per monomer in the absence of substrate. May bind a second metal ion after substrate binding.</text>
</comment>
<comment type="similarity">
    <text evidence="10">Belongs to the RNase HII family.</text>
</comment>
<dbReference type="GO" id="GO:0032299">
    <property type="term" value="C:ribonuclease H2 complex"/>
    <property type="evidence" value="ECO:0007669"/>
    <property type="project" value="TreeGrafter"/>
</dbReference>
<evidence type="ECO:0000256" key="5">
    <source>
        <dbReference type="ARBA" id="ARBA00022722"/>
    </source>
</evidence>
<dbReference type="GO" id="GO:0004523">
    <property type="term" value="F:RNA-DNA hybrid ribonuclease activity"/>
    <property type="evidence" value="ECO:0007669"/>
    <property type="project" value="UniProtKB-UniRule"/>
</dbReference>
<name>A0A8T4LA30_9ARCH</name>
<dbReference type="InterPro" id="IPR001352">
    <property type="entry name" value="RNase_HII/HIII"/>
</dbReference>
<comment type="caution">
    <text evidence="12">The sequence shown here is derived from an EMBL/GenBank/DDBJ whole genome shotgun (WGS) entry which is preliminary data.</text>
</comment>
<evidence type="ECO:0000256" key="2">
    <source>
        <dbReference type="ARBA" id="ARBA00004065"/>
    </source>
</evidence>
<proteinExistence type="inferred from homology"/>
<evidence type="ECO:0000259" key="11">
    <source>
        <dbReference type="PROSITE" id="PS51975"/>
    </source>
</evidence>
<keyword evidence="7 9" id="KW-0255">Endonuclease</keyword>
<dbReference type="Proteomes" id="UP000678237">
    <property type="component" value="Unassembled WGS sequence"/>
</dbReference>
<reference evidence="12" key="1">
    <citation type="submission" date="2021-03" db="EMBL/GenBank/DDBJ databases">
        <authorList>
            <person name="Jaffe A."/>
        </authorList>
    </citation>
    <scope>NUCLEOTIDE SEQUENCE</scope>
    <source>
        <strain evidence="12">RIFCSPLOWO2_01_FULL_58_19</strain>
    </source>
</reference>
<organism evidence="12 13">
    <name type="scientific">Candidatus Iainarchaeum sp</name>
    <dbReference type="NCBI Taxonomy" id="3101447"/>
    <lineage>
        <taxon>Archaea</taxon>
        <taxon>Candidatus Iainarchaeota</taxon>
        <taxon>Candidatus Iainarchaeia</taxon>
        <taxon>Candidatus Iainarchaeales</taxon>
        <taxon>Candidatus Iainarchaeaceae</taxon>
        <taxon>Candidatus Iainarchaeum</taxon>
    </lineage>
</organism>
<keyword evidence="8 9" id="KW-0378">Hydrolase</keyword>
<dbReference type="Pfam" id="PF01351">
    <property type="entry name" value="RNase_HII"/>
    <property type="match status" value="1"/>
</dbReference>
<comment type="function">
    <text evidence="2 10">Endonuclease that specifically degrades the RNA of RNA-DNA hybrids.</text>
</comment>